<feature type="domain" description="ChrR-like cupin" evidence="1">
    <location>
        <begin position="10"/>
        <end position="111"/>
    </location>
</feature>
<dbReference type="EMBL" id="JARTMM020000001">
    <property type="protein sequence ID" value="MEC5495886.1"/>
    <property type="molecule type" value="Genomic_DNA"/>
</dbReference>
<dbReference type="CDD" id="cd20303">
    <property type="entry name" value="cupin_ChrR_1"/>
    <property type="match status" value="1"/>
</dbReference>
<gene>
    <name evidence="3" type="ORF">P9867_004840</name>
    <name evidence="2" type="ORF">P9867_20640</name>
</gene>
<evidence type="ECO:0000313" key="3">
    <source>
        <dbReference type="EMBL" id="MEC5495886.1"/>
    </source>
</evidence>
<evidence type="ECO:0000313" key="4">
    <source>
        <dbReference type="Proteomes" id="UP001174156"/>
    </source>
</evidence>
<reference evidence="3" key="3">
    <citation type="submission" date="2024-01" db="EMBL/GenBank/DDBJ databases">
        <authorList>
            <person name="Macesic N."/>
        </authorList>
    </citation>
    <scope>NUCLEOTIDE SEQUENCE</scope>
    <source>
        <strain evidence="3">CPO519</strain>
    </source>
</reference>
<reference evidence="3 4" key="1">
    <citation type="journal article" date="2023" name="Nat. Commun.">
        <title>Genomic dissection of endemic carbapenem resistance reveals metallo-beta-lactamase dissemination through clonal, plasmid and integron transfer.</title>
        <authorList>
            <person name="Macesic N."/>
            <person name="Hawkey J."/>
            <person name="Vezina B."/>
            <person name="Wisniewski J.A."/>
            <person name="Cottingham H."/>
            <person name="Blakeway L.V."/>
            <person name="Harshegyi T."/>
            <person name="Pragastis K."/>
            <person name="Badoordeen G.Z."/>
            <person name="Dennison A."/>
            <person name="Spelman D.W."/>
            <person name="Jenney A.W.J."/>
            <person name="Peleg A.Y."/>
        </authorList>
    </citation>
    <scope>NUCLEOTIDE SEQUENCE [LARGE SCALE GENOMIC DNA]</scope>
    <source>
        <strain evidence="3 4">CPO519</strain>
    </source>
</reference>
<sequence length="230" mass="26014">MLIHSDFSKPVILNSDQYDWVPSPQHGVERVMLDRIGAEKARATSIVRYAQSSSFPSHQHPQGEEILVLSGTFSEQGVDYPAGWYLRNPDGTSHQPSSLDGTIIFVKLRQMSQADSQSVRINTNLDEAWHTTSLDAKEGVYEYCPLFQNDNEKVELRKLCNKQVINTYSNVLTEIFVLAGMVKVNDQLVAKDGWIRLPKGSENQIVAQEDQTKLYLKTMKIITNLESENI</sequence>
<proteinExistence type="predicted"/>
<dbReference type="AlphaFoldDB" id="A0AA90KJX4"/>
<dbReference type="InterPro" id="IPR011051">
    <property type="entry name" value="RmlC_Cupin_sf"/>
</dbReference>
<dbReference type="Proteomes" id="UP001174156">
    <property type="component" value="Unassembled WGS sequence"/>
</dbReference>
<dbReference type="SUPFAM" id="SSF51182">
    <property type="entry name" value="RmlC-like cupins"/>
    <property type="match status" value="1"/>
</dbReference>
<reference evidence="2" key="2">
    <citation type="submission" date="2023-01" db="EMBL/GenBank/DDBJ databases">
        <title>Genomic dissection of endemic carbapenem resistance: metallo-beta-lactamase gene dissemination through clonal, plasmid and integron transfer pathways.</title>
        <authorList>
            <person name="Macesic N."/>
        </authorList>
    </citation>
    <scope>NUCLEOTIDE SEQUENCE</scope>
    <source>
        <strain evidence="2">CPO519</strain>
    </source>
</reference>
<evidence type="ECO:0000259" key="1">
    <source>
        <dbReference type="Pfam" id="PF12973"/>
    </source>
</evidence>
<dbReference type="EMBL" id="JARTMM010000181">
    <property type="protein sequence ID" value="MDK4883930.1"/>
    <property type="molecule type" value="Genomic_DNA"/>
</dbReference>
<comment type="caution">
    <text evidence="2">The sequence shown here is derived from an EMBL/GenBank/DDBJ whole genome shotgun (WGS) entry which is preliminary data.</text>
</comment>
<dbReference type="Pfam" id="PF12973">
    <property type="entry name" value="Cupin_7"/>
    <property type="match status" value="1"/>
</dbReference>
<accession>A0AA90KJX4</accession>
<dbReference type="Gene3D" id="2.60.120.10">
    <property type="entry name" value="Jelly Rolls"/>
    <property type="match status" value="1"/>
</dbReference>
<dbReference type="InterPro" id="IPR014710">
    <property type="entry name" value="RmlC-like_jellyroll"/>
</dbReference>
<evidence type="ECO:0000313" key="2">
    <source>
        <dbReference type="EMBL" id="MDK4883930.1"/>
    </source>
</evidence>
<protein>
    <submittedName>
        <fullName evidence="2">Cupin domain-containing protein</fullName>
    </submittedName>
</protein>
<dbReference type="InterPro" id="IPR025979">
    <property type="entry name" value="ChrR-like_cupin_dom"/>
</dbReference>
<name>A0AA90KJX4_ACIBA</name>
<organism evidence="2">
    <name type="scientific">Acinetobacter baumannii</name>
    <dbReference type="NCBI Taxonomy" id="470"/>
    <lineage>
        <taxon>Bacteria</taxon>
        <taxon>Pseudomonadati</taxon>
        <taxon>Pseudomonadota</taxon>
        <taxon>Gammaproteobacteria</taxon>
        <taxon>Moraxellales</taxon>
        <taxon>Moraxellaceae</taxon>
        <taxon>Acinetobacter</taxon>
        <taxon>Acinetobacter calcoaceticus/baumannii complex</taxon>
    </lineage>
</organism>